<feature type="compositionally biased region" description="Acidic residues" evidence="1">
    <location>
        <begin position="789"/>
        <end position="799"/>
    </location>
</feature>
<reference evidence="2 3" key="1">
    <citation type="submission" date="2021-08" db="EMBL/GenBank/DDBJ databases">
        <title>Draft Genome Sequence of Phanerochaete sordida strain YK-624.</title>
        <authorList>
            <person name="Mori T."/>
            <person name="Dohra H."/>
            <person name="Suzuki T."/>
            <person name="Kawagishi H."/>
            <person name="Hirai H."/>
        </authorList>
    </citation>
    <scope>NUCLEOTIDE SEQUENCE [LARGE SCALE GENOMIC DNA]</scope>
    <source>
        <strain evidence="2 3">YK-624</strain>
    </source>
</reference>
<feature type="compositionally biased region" description="Low complexity" evidence="1">
    <location>
        <begin position="369"/>
        <end position="378"/>
    </location>
</feature>
<accession>A0A9P3GH66</accession>
<dbReference type="GO" id="GO:0000500">
    <property type="term" value="C:RNA polymerase I upstream activating factor complex"/>
    <property type="evidence" value="ECO:0007669"/>
    <property type="project" value="InterPro"/>
</dbReference>
<feature type="region of interest" description="Disordered" evidence="1">
    <location>
        <begin position="1"/>
        <end position="29"/>
    </location>
</feature>
<dbReference type="EMBL" id="BPQB01000042">
    <property type="protein sequence ID" value="GJE94726.1"/>
    <property type="molecule type" value="Genomic_DNA"/>
</dbReference>
<dbReference type="GO" id="GO:0006361">
    <property type="term" value="P:transcription initiation at RNA polymerase I promoter"/>
    <property type="evidence" value="ECO:0007669"/>
    <property type="project" value="TreeGrafter"/>
</dbReference>
<proteinExistence type="predicted"/>
<dbReference type="AlphaFoldDB" id="A0A9P3GH66"/>
<feature type="region of interest" description="Disordered" evidence="1">
    <location>
        <begin position="406"/>
        <end position="456"/>
    </location>
</feature>
<dbReference type="GO" id="GO:0000182">
    <property type="term" value="F:rDNA binding"/>
    <property type="evidence" value="ECO:0007669"/>
    <property type="project" value="TreeGrafter"/>
</dbReference>
<name>A0A9P3GH66_9APHY</name>
<keyword evidence="3" id="KW-1185">Reference proteome</keyword>
<feature type="compositionally biased region" description="Acidic residues" evidence="1">
    <location>
        <begin position="592"/>
        <end position="605"/>
    </location>
</feature>
<feature type="region of interest" description="Disordered" evidence="1">
    <location>
        <begin position="685"/>
        <end position="705"/>
    </location>
</feature>
<feature type="compositionally biased region" description="Acidic residues" evidence="1">
    <location>
        <begin position="8"/>
        <end position="23"/>
    </location>
</feature>
<sequence>MPSASPPAEDEPTSDIEVDEDDQLAPPDPATVSQYLAHLHAHNNDVRAHLSGSPQTTDHRLSASYFAPSAFWTAKEKDLFFHALSVHSRLRPDLIAEEIGTKTLADVCAYIDMLQEGLKTAGDEAAAQVIPEYLDFESVPREDFPTAYEVSDEWVKFEDAVAEAAILQEATLVAEALQKAHDEEAHQYQLQIRARKGTAKLADNTRDREGERTRNKQFKEWLKEKEKVWRMEDALNSMDIALMKAADNVIREREEARSLQQDELDGSQEGASLPVLPVAQAEQAHGDLVSPLAQLPKVVDDFDEELIDPSLRASSAPTAVQTPQPDDHVRPHTPEPLALNPHDHFRPRTPPFMHLQPTDSSSTLFDADPSTPSVAGSSAPPPSEADAQLSPAARRRLYKRMYMRRKRAEKTGGAVDPSAARLKPGRKPLPLPHQAAAPDAPTRHPRASGKASQAKKKGELGAVGVDAEWFEQECLDLFHFGALHRLMRTYQGLHDVADAVASQISIHTLRLLREELVQFIFRVVQHAVISREQEMKAKVHTKVWRIAENHGVTAANVAHAVSLLGLEHPDKKSHFEALLPRLGLTEEDFINSEDDEQEQEPEPEPDPAPAKQSKGKGKQKAKAQPDDDIESEDEIVPRTLPPLLQDVPVHRLVYPPFVRLPGASTGPSDSLQSYIPWAHGLNIDDHDASDSSDEDDADAHDAAEAHDLLQEAELDHRDRAAAKAHEDALLAAFGRAAPARTITDDQGTWDVSRTELWPRRVPGAGGRKRQRAVARGEGRKKKKFKTAEFIEDSEEEGVGEADAAPGRQDGPGWGGESGHEDD</sequence>
<organism evidence="2 3">
    <name type="scientific">Phanerochaete sordida</name>
    <dbReference type="NCBI Taxonomy" id="48140"/>
    <lineage>
        <taxon>Eukaryota</taxon>
        <taxon>Fungi</taxon>
        <taxon>Dikarya</taxon>
        <taxon>Basidiomycota</taxon>
        <taxon>Agaricomycotina</taxon>
        <taxon>Agaricomycetes</taxon>
        <taxon>Polyporales</taxon>
        <taxon>Phanerochaetaceae</taxon>
        <taxon>Phanerochaete</taxon>
    </lineage>
</organism>
<dbReference type="OrthoDB" id="2240312at2759"/>
<dbReference type="Gene3D" id="1.10.10.60">
    <property type="entry name" value="Homeodomain-like"/>
    <property type="match status" value="1"/>
</dbReference>
<dbReference type="CDD" id="cd00167">
    <property type="entry name" value="SANT"/>
    <property type="match status" value="1"/>
</dbReference>
<dbReference type="GO" id="GO:0001181">
    <property type="term" value="F:RNA polymerase I general transcription initiation factor activity"/>
    <property type="evidence" value="ECO:0007669"/>
    <property type="project" value="TreeGrafter"/>
</dbReference>
<dbReference type="GO" id="GO:0042790">
    <property type="term" value="P:nucleolar large rRNA transcription by RNA polymerase I"/>
    <property type="evidence" value="ECO:0007669"/>
    <property type="project" value="InterPro"/>
</dbReference>
<evidence type="ECO:0000313" key="2">
    <source>
        <dbReference type="EMBL" id="GJE94726.1"/>
    </source>
</evidence>
<feature type="region of interest" description="Disordered" evidence="1">
    <location>
        <begin position="592"/>
        <end position="640"/>
    </location>
</feature>
<feature type="compositionally biased region" description="Basic residues" evidence="1">
    <location>
        <begin position="766"/>
        <end position="784"/>
    </location>
</feature>
<dbReference type="PANTHER" id="PTHR28079">
    <property type="entry name" value="RNA POLYMERASE I-SPECIFIC TRANSCRIPTION INITIATION FACTOR RRN5"/>
    <property type="match status" value="1"/>
</dbReference>
<dbReference type="InterPro" id="IPR009057">
    <property type="entry name" value="Homeodomain-like_sf"/>
</dbReference>
<dbReference type="SUPFAM" id="SSF46689">
    <property type="entry name" value="Homeodomain-like"/>
    <property type="match status" value="1"/>
</dbReference>
<feature type="region of interest" description="Disordered" evidence="1">
    <location>
        <begin position="754"/>
        <end position="822"/>
    </location>
</feature>
<feature type="region of interest" description="Disordered" evidence="1">
    <location>
        <begin position="310"/>
        <end position="393"/>
    </location>
</feature>
<evidence type="ECO:0000313" key="3">
    <source>
        <dbReference type="Proteomes" id="UP000703269"/>
    </source>
</evidence>
<dbReference type="InterPro" id="IPR001005">
    <property type="entry name" value="SANT/Myb"/>
</dbReference>
<evidence type="ECO:0000256" key="1">
    <source>
        <dbReference type="SAM" id="MobiDB-lite"/>
    </source>
</evidence>
<feature type="compositionally biased region" description="Polar residues" evidence="1">
    <location>
        <begin position="312"/>
        <end position="324"/>
    </location>
</feature>
<gene>
    <name evidence="2" type="ORF">PsYK624_108970</name>
</gene>
<dbReference type="PANTHER" id="PTHR28079:SF1">
    <property type="entry name" value="RNA POLYMERASE I-SPECIFIC TRANSCRIPTION INITIATION FACTOR RRN5"/>
    <property type="match status" value="1"/>
</dbReference>
<comment type="caution">
    <text evidence="2">The sequence shown here is derived from an EMBL/GenBank/DDBJ whole genome shotgun (WGS) entry which is preliminary data.</text>
</comment>
<dbReference type="Proteomes" id="UP000703269">
    <property type="component" value="Unassembled WGS sequence"/>
</dbReference>
<protein>
    <submittedName>
        <fullName evidence="2">Uncharacterized protein</fullName>
    </submittedName>
</protein>
<dbReference type="InterPro" id="IPR039601">
    <property type="entry name" value="Rrn5"/>
</dbReference>